<evidence type="ECO:0000313" key="2">
    <source>
        <dbReference type="EMBL" id="KAF2646528.1"/>
    </source>
</evidence>
<dbReference type="EMBL" id="MU006776">
    <property type="protein sequence ID" value="KAF2646528.1"/>
    <property type="molecule type" value="Genomic_DNA"/>
</dbReference>
<dbReference type="Proteomes" id="UP000799753">
    <property type="component" value="Unassembled WGS sequence"/>
</dbReference>
<evidence type="ECO:0000256" key="1">
    <source>
        <dbReference type="SAM" id="SignalP"/>
    </source>
</evidence>
<feature type="signal peptide" evidence="1">
    <location>
        <begin position="1"/>
        <end position="18"/>
    </location>
</feature>
<keyword evidence="1" id="KW-0732">Signal</keyword>
<keyword evidence="3" id="KW-1185">Reference proteome</keyword>
<protein>
    <submittedName>
        <fullName evidence="2">Uncharacterized protein</fullName>
    </submittedName>
</protein>
<feature type="chain" id="PRO_5025648276" evidence="1">
    <location>
        <begin position="19"/>
        <end position="149"/>
    </location>
</feature>
<proteinExistence type="predicted"/>
<reference evidence="2" key="1">
    <citation type="journal article" date="2020" name="Stud. Mycol.">
        <title>101 Dothideomycetes genomes: a test case for predicting lifestyles and emergence of pathogens.</title>
        <authorList>
            <person name="Haridas S."/>
            <person name="Albert R."/>
            <person name="Binder M."/>
            <person name="Bloem J."/>
            <person name="Labutti K."/>
            <person name="Salamov A."/>
            <person name="Andreopoulos B."/>
            <person name="Baker S."/>
            <person name="Barry K."/>
            <person name="Bills G."/>
            <person name="Bluhm B."/>
            <person name="Cannon C."/>
            <person name="Castanera R."/>
            <person name="Culley D."/>
            <person name="Daum C."/>
            <person name="Ezra D."/>
            <person name="Gonzalez J."/>
            <person name="Henrissat B."/>
            <person name="Kuo A."/>
            <person name="Liang C."/>
            <person name="Lipzen A."/>
            <person name="Lutzoni F."/>
            <person name="Magnuson J."/>
            <person name="Mondo S."/>
            <person name="Nolan M."/>
            <person name="Ohm R."/>
            <person name="Pangilinan J."/>
            <person name="Park H.-J."/>
            <person name="Ramirez L."/>
            <person name="Alfaro M."/>
            <person name="Sun H."/>
            <person name="Tritt A."/>
            <person name="Yoshinaga Y."/>
            <person name="Zwiers L.-H."/>
            <person name="Turgeon B."/>
            <person name="Goodwin S."/>
            <person name="Spatafora J."/>
            <person name="Crous P."/>
            <person name="Grigoriev I."/>
        </authorList>
    </citation>
    <scope>NUCLEOTIDE SEQUENCE</scope>
    <source>
        <strain evidence="2">CBS 473.64</strain>
    </source>
</reference>
<organism evidence="2 3">
    <name type="scientific">Massarina eburnea CBS 473.64</name>
    <dbReference type="NCBI Taxonomy" id="1395130"/>
    <lineage>
        <taxon>Eukaryota</taxon>
        <taxon>Fungi</taxon>
        <taxon>Dikarya</taxon>
        <taxon>Ascomycota</taxon>
        <taxon>Pezizomycotina</taxon>
        <taxon>Dothideomycetes</taxon>
        <taxon>Pleosporomycetidae</taxon>
        <taxon>Pleosporales</taxon>
        <taxon>Massarineae</taxon>
        <taxon>Massarinaceae</taxon>
        <taxon>Massarina</taxon>
    </lineage>
</organism>
<gene>
    <name evidence="2" type="ORF">P280DRAFT_13158</name>
</gene>
<dbReference type="AlphaFoldDB" id="A0A6A6SJF6"/>
<evidence type="ECO:0000313" key="3">
    <source>
        <dbReference type="Proteomes" id="UP000799753"/>
    </source>
</evidence>
<name>A0A6A6SJF6_9PLEO</name>
<sequence length="149" mass="16702">MYIHARTSVHLIVSPVVGLPNCLVTCGTGRWQDEHLSLVPWSLVPLKGDAFRVSTRIRSYDRQAQQELLRAVLLSSREKILQTPFLPMSSFANMQAILDAVPHKDLYLRSASRICSLLCDFGSPQWYPSDAACNNLPHMNGTDRGVRPI</sequence>
<accession>A0A6A6SJF6</accession>